<feature type="chain" id="PRO_5040998639" evidence="2">
    <location>
        <begin position="27"/>
        <end position="338"/>
    </location>
</feature>
<organism evidence="3 4">
    <name type="scientific">Cohnella rhizosphaerae</name>
    <dbReference type="NCBI Taxonomy" id="1457232"/>
    <lineage>
        <taxon>Bacteria</taxon>
        <taxon>Bacillati</taxon>
        <taxon>Bacillota</taxon>
        <taxon>Bacilli</taxon>
        <taxon>Bacillales</taxon>
        <taxon>Paenibacillaceae</taxon>
        <taxon>Cohnella</taxon>
    </lineage>
</organism>
<dbReference type="EMBL" id="JAPDIA010000008">
    <property type="protein sequence ID" value="MDG0813462.1"/>
    <property type="molecule type" value="Genomic_DNA"/>
</dbReference>
<evidence type="ECO:0000256" key="2">
    <source>
        <dbReference type="SAM" id="SignalP"/>
    </source>
</evidence>
<feature type="region of interest" description="Disordered" evidence="1">
    <location>
        <begin position="32"/>
        <end position="63"/>
    </location>
</feature>
<dbReference type="InterPro" id="IPR006059">
    <property type="entry name" value="SBP"/>
</dbReference>
<dbReference type="RefSeq" id="WP_277537425.1">
    <property type="nucleotide sequence ID" value="NZ_JAPDIA010000008.1"/>
</dbReference>
<evidence type="ECO:0000313" key="4">
    <source>
        <dbReference type="Proteomes" id="UP001153404"/>
    </source>
</evidence>
<dbReference type="InterPro" id="IPR050490">
    <property type="entry name" value="Bact_solute-bd_prot1"/>
</dbReference>
<dbReference type="Pfam" id="PF01547">
    <property type="entry name" value="SBP_bac_1"/>
    <property type="match status" value="1"/>
</dbReference>
<comment type="caution">
    <text evidence="3">The sequence shown here is derived from an EMBL/GenBank/DDBJ whole genome shotgun (WGS) entry which is preliminary data.</text>
</comment>
<reference evidence="3" key="1">
    <citation type="submission" date="2022-10" db="EMBL/GenBank/DDBJ databases">
        <title>Comparative genomic analysis of Cohnella hashimotonis sp. nov., isolated from the International Space Station.</title>
        <authorList>
            <person name="Simpson A."/>
            <person name="Venkateswaran K."/>
        </authorList>
    </citation>
    <scope>NUCLEOTIDE SEQUENCE</scope>
    <source>
        <strain evidence="3">DSM 28161</strain>
    </source>
</reference>
<dbReference type="Proteomes" id="UP001153404">
    <property type="component" value="Unassembled WGS sequence"/>
</dbReference>
<evidence type="ECO:0000313" key="3">
    <source>
        <dbReference type="EMBL" id="MDG0813462.1"/>
    </source>
</evidence>
<evidence type="ECO:0000256" key="1">
    <source>
        <dbReference type="SAM" id="MobiDB-lite"/>
    </source>
</evidence>
<accession>A0A9X4QXG3</accession>
<dbReference type="Gene3D" id="3.40.190.10">
    <property type="entry name" value="Periplasmic binding protein-like II"/>
    <property type="match status" value="1"/>
</dbReference>
<dbReference type="SUPFAM" id="SSF53850">
    <property type="entry name" value="Periplasmic binding protein-like II"/>
    <property type="match status" value="1"/>
</dbReference>
<sequence>MPRQRKSFSVLLAFLIMLVTILSACAKSDSNAGNGSASSPAGTASGNSAPAGTASSAPTSEGLSTEPITLRMTVWGAPEEVAAYKVAIKKFEDKYPNITVKLQHIAADYDTKLTTMVAGNDVPDIAQMESASIAFPLAEQGKFYNLQDFLSSDTEINADRLVPNITYSLEPGNVIGLGPGPESFGLFYNEDIFKDAGLTPPPAKASEAWTWDEFIEVAKKLTIDNKGRNALDPAFDPKNIKQFGVNFPTWWGGYSNFIFSNGGDFISEDGKTFALNQPAAVDALQKIADLINVHHVAPSPVQAKNIPAPNIALQTKKSGDGHRRAMGQRGIGAIEVQF</sequence>
<dbReference type="PANTHER" id="PTHR43649:SF12">
    <property type="entry name" value="DIACETYLCHITOBIOSE BINDING PROTEIN DASA"/>
    <property type="match status" value="1"/>
</dbReference>
<name>A0A9X4QXG3_9BACL</name>
<protein>
    <submittedName>
        <fullName evidence="3">Extracellular solute-binding protein</fullName>
    </submittedName>
</protein>
<keyword evidence="2" id="KW-0732">Signal</keyword>
<gene>
    <name evidence="3" type="ORF">OMP40_32375</name>
</gene>
<dbReference type="PROSITE" id="PS51257">
    <property type="entry name" value="PROKAR_LIPOPROTEIN"/>
    <property type="match status" value="1"/>
</dbReference>
<feature type="signal peptide" evidence="2">
    <location>
        <begin position="1"/>
        <end position="26"/>
    </location>
</feature>
<dbReference type="AlphaFoldDB" id="A0A9X4QXG3"/>
<keyword evidence="4" id="KW-1185">Reference proteome</keyword>
<feature type="compositionally biased region" description="Low complexity" evidence="1">
    <location>
        <begin position="32"/>
        <end position="60"/>
    </location>
</feature>
<dbReference type="PANTHER" id="PTHR43649">
    <property type="entry name" value="ARABINOSE-BINDING PROTEIN-RELATED"/>
    <property type="match status" value="1"/>
</dbReference>
<proteinExistence type="predicted"/>